<dbReference type="InterPro" id="IPR021373">
    <property type="entry name" value="DUF2993"/>
</dbReference>
<dbReference type="EMBL" id="NTFS01000009">
    <property type="protein sequence ID" value="PAX60483.1"/>
    <property type="molecule type" value="Genomic_DNA"/>
</dbReference>
<dbReference type="Proteomes" id="UP000218238">
    <property type="component" value="Unassembled WGS sequence"/>
</dbReference>
<comment type="caution">
    <text evidence="1">The sequence shown here is derived from an EMBL/GenBank/DDBJ whole genome shotgun (WGS) entry which is preliminary data.</text>
</comment>
<name>A0A2A2TPX4_9CYAN</name>
<dbReference type="OrthoDB" id="420681at2"/>
<reference evidence="1 2" key="1">
    <citation type="submission" date="2017-08" db="EMBL/GenBank/DDBJ databases">
        <title>Draft genome sequence of filamentous cyanobacterium Calothrix elsteri CCALA 953.</title>
        <authorList>
            <person name="Gagunashvili A.N."/>
            <person name="Elster J."/>
            <person name="Andresson O.S."/>
        </authorList>
    </citation>
    <scope>NUCLEOTIDE SEQUENCE [LARGE SCALE GENOMIC DNA]</scope>
    <source>
        <strain evidence="1 2">CCALA 953</strain>
    </source>
</reference>
<proteinExistence type="predicted"/>
<evidence type="ECO:0000313" key="2">
    <source>
        <dbReference type="Proteomes" id="UP000218238"/>
    </source>
</evidence>
<gene>
    <name evidence="1" type="ORF">CK510_01675</name>
</gene>
<organism evidence="1 2">
    <name type="scientific">Brunnivagina elsteri CCALA 953</name>
    <dbReference type="NCBI Taxonomy" id="987040"/>
    <lineage>
        <taxon>Bacteria</taxon>
        <taxon>Bacillati</taxon>
        <taxon>Cyanobacteriota</taxon>
        <taxon>Cyanophyceae</taxon>
        <taxon>Nostocales</taxon>
        <taxon>Calotrichaceae</taxon>
        <taxon>Brunnivagina</taxon>
    </lineage>
</organism>
<keyword evidence="2" id="KW-1185">Reference proteome</keyword>
<dbReference type="RefSeq" id="WP_095720028.1">
    <property type="nucleotide sequence ID" value="NZ_NTFS01000009.1"/>
</dbReference>
<evidence type="ECO:0008006" key="3">
    <source>
        <dbReference type="Google" id="ProtNLM"/>
    </source>
</evidence>
<dbReference type="AlphaFoldDB" id="A0A2A2TPX4"/>
<evidence type="ECO:0000313" key="1">
    <source>
        <dbReference type="EMBL" id="PAX60483.1"/>
    </source>
</evidence>
<accession>A0A2A2TPX4</accession>
<sequence length="244" mass="27573">MSNEKKIEEQLLSQAIETTVSNQLDNVEEINIDIQTDLFKLFQGQAEGISLEGEGLVMQDVRVEKLELQTDNVEINPLSAIFGKVELNHPVNANARVVFTEADINQAANSTLFRQKFSKLDLNVNGNITALKLESIQIYFPENGKLKVTGKVQIQQHNTSLIGFEAVVHPRSEEKPIIIERFVCTEGEGFSLDLIAAFMQKIEDLMQLPYLKLEDFTFRIKKMVVEKGRITMLIQVLLKKIPAT</sequence>
<dbReference type="Pfam" id="PF11209">
    <property type="entry name" value="LmeA"/>
    <property type="match status" value="1"/>
</dbReference>
<protein>
    <recommendedName>
        <fullName evidence="3">DUF2993 domain-containing protein</fullName>
    </recommendedName>
</protein>